<dbReference type="PANTHER" id="PTHR45674:SF9">
    <property type="entry name" value="DNA LIGASE 3"/>
    <property type="match status" value="1"/>
</dbReference>
<evidence type="ECO:0000313" key="8">
    <source>
        <dbReference type="Proteomes" id="UP000204293"/>
    </source>
</evidence>
<evidence type="ECO:0000256" key="3">
    <source>
        <dbReference type="ARBA" id="ARBA00022598"/>
    </source>
</evidence>
<dbReference type="EMBL" id="KX151395">
    <property type="protein sequence ID" value="APO13990.1"/>
    <property type="molecule type" value="Genomic_DNA"/>
</dbReference>
<dbReference type="GO" id="GO:0003910">
    <property type="term" value="F:DNA ligase (ATP) activity"/>
    <property type="evidence" value="ECO:0007669"/>
    <property type="project" value="InterPro"/>
</dbReference>
<keyword evidence="4" id="KW-0132">Cell division</keyword>
<sequence>MRCILTRSQNSRTCMISSSMKMLFSEFVKVYNDILHCSTIGEVSAYITNNNVRKEELIWLYSILTFKHNHKINDKHLLTIFCRIHEPHIDRKNLQDAFKTSGVTATCVNVAKVHNNDPTLTMVKLYDFMQRLQKVPTRSYHLIKLFRETISFCDTTTLTCLVDLVRNINKSKKMFIKKRNAYLHKLIFGKKHSDGMDVFVEREGDVPGKPIEPMLAQPCKSFDHITFEEFCVEVKYDGERVQLHKYNNRLFCYKRNLNINSKLQEIVEIFERELAHVNSVILDCELIGHDLATYQLIAFDVLHLNGRCLLDEKLRDRKMELEAILPTSGSRIMSIEYVLSTDRECVRNWVENIVHNVAYVEGVVVKNWNGTYEQKKKKWFKIKKCYFENVCSADLVVVGGWKTEDKRIIIYLVATPIFYNNKWLFLPVSKVKIAKHNLEPLMEPYNNHDWLITNNHLRSLKKIPNMVARNPFEMPVWEMEGDFIRSENTWTFGELNSNYVSIRLPRFIRVREDKSYLQASSLFDLKLMCSITSNTLEYPELYDLYLRDNLKYGSELQENW</sequence>
<protein>
    <recommendedName>
        <fullName evidence="2">DNA ligase</fullName>
    </recommendedName>
</protein>
<keyword evidence="5" id="KW-0131">Cell cycle</keyword>
<dbReference type="PANTHER" id="PTHR45674">
    <property type="entry name" value="DNA LIGASE 1/3 FAMILY MEMBER"/>
    <property type="match status" value="1"/>
</dbReference>
<dbReference type="InterPro" id="IPR012310">
    <property type="entry name" value="DNA_ligase_ATP-dep_cent"/>
</dbReference>
<dbReference type="GO" id="GO:0006310">
    <property type="term" value="P:DNA recombination"/>
    <property type="evidence" value="ECO:0007669"/>
    <property type="project" value="InterPro"/>
</dbReference>
<dbReference type="PROSITE" id="PS50160">
    <property type="entry name" value="DNA_LIGASE_A3"/>
    <property type="match status" value="1"/>
</dbReference>
<dbReference type="Gene3D" id="3.30.470.30">
    <property type="entry name" value="DNA ligase/mRNA capping enzyme"/>
    <property type="match status" value="2"/>
</dbReference>
<keyword evidence="8" id="KW-1185">Reference proteome</keyword>
<keyword evidence="3 7" id="KW-0436">Ligase</keyword>
<dbReference type="GO" id="GO:0051301">
    <property type="term" value="P:cell division"/>
    <property type="evidence" value="ECO:0007669"/>
    <property type="project" value="UniProtKB-KW"/>
</dbReference>
<dbReference type="RefSeq" id="YP_009330238.1">
    <property type="nucleotide sequence ID" value="NC_032255.1"/>
</dbReference>
<name>A0A1L5JHH9_9BBAC</name>
<dbReference type="Proteomes" id="UP000204293">
    <property type="component" value="Segment"/>
</dbReference>
<proteinExistence type="inferred from homology"/>
<accession>A0A1L5JHH9</accession>
<dbReference type="PROSITE" id="PS00697">
    <property type="entry name" value="DNA_LIGASE_A1"/>
    <property type="match status" value="1"/>
</dbReference>
<evidence type="ECO:0000256" key="5">
    <source>
        <dbReference type="ARBA" id="ARBA00023306"/>
    </source>
</evidence>
<feature type="domain" description="ATP-dependent DNA ligase family profile" evidence="6">
    <location>
        <begin position="296"/>
        <end position="407"/>
    </location>
</feature>
<dbReference type="KEGG" id="vg:30685110"/>
<dbReference type="GO" id="GO:0005524">
    <property type="term" value="F:ATP binding"/>
    <property type="evidence" value="ECO:0007669"/>
    <property type="project" value="InterPro"/>
</dbReference>
<evidence type="ECO:0000313" key="7">
    <source>
        <dbReference type="EMBL" id="APO13990.1"/>
    </source>
</evidence>
<dbReference type="GO" id="GO:0006273">
    <property type="term" value="P:lagging strand elongation"/>
    <property type="evidence" value="ECO:0007669"/>
    <property type="project" value="TreeGrafter"/>
</dbReference>
<evidence type="ECO:0000256" key="1">
    <source>
        <dbReference type="ARBA" id="ARBA00007572"/>
    </source>
</evidence>
<evidence type="ECO:0000259" key="6">
    <source>
        <dbReference type="PROSITE" id="PS50160"/>
    </source>
</evidence>
<dbReference type="GeneID" id="30685110"/>
<dbReference type="SUPFAM" id="SSF50249">
    <property type="entry name" value="Nucleic acid-binding proteins"/>
    <property type="match status" value="1"/>
</dbReference>
<dbReference type="PROSITE" id="PS00333">
    <property type="entry name" value="DNA_LIGASE_A2"/>
    <property type="match status" value="1"/>
</dbReference>
<dbReference type="InterPro" id="IPR012340">
    <property type="entry name" value="NA-bd_OB-fold"/>
</dbReference>
<dbReference type="Gene3D" id="2.40.50.140">
    <property type="entry name" value="Nucleic acid-binding proteins"/>
    <property type="match status" value="1"/>
</dbReference>
<dbReference type="SUPFAM" id="SSF56091">
    <property type="entry name" value="DNA ligase/mRNA capping enzyme, catalytic domain"/>
    <property type="match status" value="1"/>
</dbReference>
<dbReference type="OrthoDB" id="3365at10239"/>
<evidence type="ECO:0000256" key="4">
    <source>
        <dbReference type="ARBA" id="ARBA00022618"/>
    </source>
</evidence>
<dbReference type="Pfam" id="PF01068">
    <property type="entry name" value="DNA_ligase_A_M"/>
    <property type="match status" value="2"/>
</dbReference>
<dbReference type="GO" id="GO:0006281">
    <property type="term" value="P:DNA repair"/>
    <property type="evidence" value="ECO:0007669"/>
    <property type="project" value="InterPro"/>
</dbReference>
<reference evidence="7 8" key="1">
    <citation type="submission" date="2016-04" db="EMBL/GenBank/DDBJ databases">
        <title>Sequence analysis of the Plodia interpunctella granulovirus genome: Discovery of an unusual inhibitor-of-apoptosis (IAP) gene.</title>
        <authorList>
            <person name="Harrison R.L."/>
            <person name="Rowley D.L."/>
            <person name="Funk C.J."/>
        </authorList>
    </citation>
    <scope>NUCLEOTIDE SEQUENCE [LARGE SCALE GENOMIC DNA]</scope>
    <source>
        <strain evidence="7">Cambridge</strain>
    </source>
</reference>
<comment type="similarity">
    <text evidence="1">Belongs to the ATP-dependent DNA ligase family.</text>
</comment>
<organism evidence="7 8">
    <name type="scientific">Plodia interpunctella granulovirus</name>
    <dbReference type="NCBI Taxonomy" id="262175"/>
    <lineage>
        <taxon>Viruses</taxon>
        <taxon>Viruses incertae sedis</taxon>
        <taxon>Naldaviricetes</taxon>
        <taxon>Lefavirales</taxon>
        <taxon>Baculoviridae</taxon>
        <taxon>Betabaculovirus</taxon>
        <taxon>Betabaculovirus plinterpunctellae</taxon>
    </lineage>
</organism>
<evidence type="ECO:0000256" key="2">
    <source>
        <dbReference type="ARBA" id="ARBA00013308"/>
    </source>
</evidence>
<dbReference type="InterPro" id="IPR050191">
    <property type="entry name" value="ATP-dep_DNA_ligase"/>
</dbReference>
<dbReference type="InterPro" id="IPR016059">
    <property type="entry name" value="DNA_ligase_ATP-dep_CS"/>
</dbReference>